<evidence type="ECO:0000256" key="8">
    <source>
        <dbReference type="ARBA" id="ARBA00030585"/>
    </source>
</evidence>
<dbReference type="GO" id="GO:0017109">
    <property type="term" value="C:glutamate-cysteine ligase complex"/>
    <property type="evidence" value="ECO:0007669"/>
    <property type="project" value="TreeGrafter"/>
</dbReference>
<organism evidence="12 13">
    <name type="scientific">Amblyomma americanum</name>
    <name type="common">Lone star tick</name>
    <dbReference type="NCBI Taxonomy" id="6943"/>
    <lineage>
        <taxon>Eukaryota</taxon>
        <taxon>Metazoa</taxon>
        <taxon>Ecdysozoa</taxon>
        <taxon>Arthropoda</taxon>
        <taxon>Chelicerata</taxon>
        <taxon>Arachnida</taxon>
        <taxon>Acari</taxon>
        <taxon>Parasitiformes</taxon>
        <taxon>Ixodida</taxon>
        <taxon>Ixodoidea</taxon>
        <taxon>Ixodidae</taxon>
        <taxon>Amblyomminae</taxon>
        <taxon>Amblyomma</taxon>
    </lineage>
</organism>
<comment type="similarity">
    <text evidence="2 10">Belongs to the glutamate--cysteine ligase type 3 family.</text>
</comment>
<dbReference type="EC" id="6.3.2.2" evidence="3 10"/>
<dbReference type="Proteomes" id="UP001321473">
    <property type="component" value="Unassembled WGS sequence"/>
</dbReference>
<evidence type="ECO:0000256" key="1">
    <source>
        <dbReference type="ARBA" id="ARBA00005006"/>
    </source>
</evidence>
<keyword evidence="7 10" id="KW-0067">ATP-binding</keyword>
<evidence type="ECO:0000256" key="4">
    <source>
        <dbReference type="ARBA" id="ARBA00022598"/>
    </source>
</evidence>
<dbReference type="InterPro" id="IPR014746">
    <property type="entry name" value="Gln_synth/guanido_kin_cat_dom"/>
</dbReference>
<feature type="region of interest" description="Disordered" evidence="11">
    <location>
        <begin position="608"/>
        <end position="646"/>
    </location>
</feature>
<evidence type="ECO:0000256" key="9">
    <source>
        <dbReference type="ARBA" id="ARBA00032122"/>
    </source>
</evidence>
<evidence type="ECO:0000256" key="11">
    <source>
        <dbReference type="SAM" id="MobiDB-lite"/>
    </source>
</evidence>
<sequence length="646" mass="73107">MGLLSEGTPLSWEETKRRCEYVRRRGILQFIKLYHETRHRRNDRLLWGDEVEYMLVRFDHDRRRVQLLLRGAEMIRQLNERELQTPATAGLCSWHPEFGAYAMEAVPVLPYGDTIAHCNVVECNMRKRRAEVSSLLGPGEEIMCMTVFPRLGCGAFTHPSYEPSLDSVFMPSLFVPEQMIYPSHPRFATLARNIRMRRGKRVVINVPIFRDVNTPQPFVEDLTRLGADDEALSAALPDHVYMDAMGFGMGNCCLQVTLQACDMAEAMRLYDQLANVCPVMLALGASSPVFRGYLVDRDCRFDVIAMSVDDRTDAEMSTVRPRYSSIPCFICADNERFNDVPLAHNAEVYRLLRSEGVGHGLAMHLSHVFAKDSLSLFAEKLRDGEDNDYDHFENLQSTSWHSLRFKPPPPNTDIGWRVEFRPMELNMTEFENAAYVVFLVLLTRAILTFDLDLVIPISKVDENMHIAQKVDAVLNETFWFREDLASSSSQGATEPSAVRMTVGEIVNGKSSVGYPGLVPLVRTFLNSVEEVDVNTRCTVEQYLGLIERRASGQLMTAARWIRRFVTSHPEYKKDSVVSEGIAYDLVGRINRLQHNFWCCPELIGTPASRTTATPPGSLTTSGTSSPSRDYDEQQRARRSSASSLSS</sequence>
<keyword evidence="4 10" id="KW-0436">Ligase</keyword>
<evidence type="ECO:0000256" key="5">
    <source>
        <dbReference type="ARBA" id="ARBA00022684"/>
    </source>
</evidence>
<name>A0AAQ4F2W4_AMBAM</name>
<comment type="pathway">
    <text evidence="1 10">Sulfur metabolism; glutathione biosynthesis; glutathione from L-cysteine and L-glutamate: step 1/2.</text>
</comment>
<dbReference type="AlphaFoldDB" id="A0AAQ4F2W4"/>
<dbReference type="PANTHER" id="PTHR11164">
    <property type="entry name" value="GLUTAMATE CYSTEINE LIGASE"/>
    <property type="match status" value="1"/>
</dbReference>
<dbReference type="GO" id="GO:0006750">
    <property type="term" value="P:glutathione biosynthetic process"/>
    <property type="evidence" value="ECO:0007669"/>
    <property type="project" value="UniProtKB-UniRule"/>
</dbReference>
<keyword evidence="6 10" id="KW-0547">Nucleotide-binding</keyword>
<accession>A0AAQ4F2W4</accession>
<evidence type="ECO:0000313" key="13">
    <source>
        <dbReference type="Proteomes" id="UP001321473"/>
    </source>
</evidence>
<gene>
    <name evidence="12" type="ORF">V5799_017212</name>
</gene>
<keyword evidence="5 10" id="KW-0317">Glutathione biosynthesis</keyword>
<dbReference type="InterPro" id="IPR004308">
    <property type="entry name" value="GCS"/>
</dbReference>
<dbReference type="GO" id="GO:0004357">
    <property type="term" value="F:glutamate-cysteine ligase activity"/>
    <property type="evidence" value="ECO:0007669"/>
    <property type="project" value="UniProtKB-UniRule"/>
</dbReference>
<dbReference type="Gene3D" id="3.30.590.50">
    <property type="match status" value="2"/>
</dbReference>
<protein>
    <recommendedName>
        <fullName evidence="3 10">Glutamate--cysteine ligase</fullName>
        <ecNumber evidence="3 10">6.3.2.2</ecNumber>
    </recommendedName>
    <alternativeName>
        <fullName evidence="9 10">Gamma-ECS</fullName>
    </alternativeName>
    <alternativeName>
        <fullName evidence="8 10">Gamma-glutamylcysteine synthetase</fullName>
    </alternativeName>
</protein>
<reference evidence="12 13" key="1">
    <citation type="journal article" date="2023" name="Arcadia Sci">
        <title>De novo assembly of a long-read Amblyomma americanum tick genome.</title>
        <authorList>
            <person name="Chou S."/>
            <person name="Poskanzer K.E."/>
            <person name="Rollins M."/>
            <person name="Thuy-Boun P.S."/>
        </authorList>
    </citation>
    <scope>NUCLEOTIDE SEQUENCE [LARGE SCALE GENOMIC DNA]</scope>
    <source>
        <strain evidence="12">F_SG_1</strain>
        <tissue evidence="12">Salivary glands</tissue>
    </source>
</reference>
<dbReference type="Pfam" id="PF03074">
    <property type="entry name" value="GCS"/>
    <property type="match status" value="1"/>
</dbReference>
<dbReference type="FunFam" id="3.30.590.50:FF:000002">
    <property type="entry name" value="Glutamate--cysteine ligase catalytic subunit"/>
    <property type="match status" value="1"/>
</dbReference>
<dbReference type="SUPFAM" id="SSF55931">
    <property type="entry name" value="Glutamine synthetase/guanido kinase"/>
    <property type="match status" value="1"/>
</dbReference>
<evidence type="ECO:0000313" key="12">
    <source>
        <dbReference type="EMBL" id="KAK8781447.1"/>
    </source>
</evidence>
<evidence type="ECO:0000256" key="2">
    <source>
        <dbReference type="ARBA" id="ARBA00008100"/>
    </source>
</evidence>
<evidence type="ECO:0000256" key="3">
    <source>
        <dbReference type="ARBA" id="ARBA00012220"/>
    </source>
</evidence>
<keyword evidence="13" id="KW-1185">Reference proteome</keyword>
<dbReference type="Gene3D" id="1.10.8.960">
    <property type="match status" value="1"/>
</dbReference>
<proteinExistence type="inferred from homology"/>
<evidence type="ECO:0000256" key="10">
    <source>
        <dbReference type="RuleBase" id="RU367135"/>
    </source>
</evidence>
<feature type="compositionally biased region" description="Low complexity" evidence="11">
    <location>
        <begin position="610"/>
        <end position="627"/>
    </location>
</feature>
<evidence type="ECO:0000256" key="6">
    <source>
        <dbReference type="ARBA" id="ARBA00022741"/>
    </source>
</evidence>
<dbReference type="EMBL" id="JARKHS020007710">
    <property type="protein sequence ID" value="KAK8781447.1"/>
    <property type="molecule type" value="Genomic_DNA"/>
</dbReference>
<comment type="catalytic activity">
    <reaction evidence="10">
        <text>L-cysteine + L-glutamate + ATP = gamma-L-glutamyl-L-cysteine + ADP + phosphate + H(+)</text>
        <dbReference type="Rhea" id="RHEA:13285"/>
        <dbReference type="ChEBI" id="CHEBI:15378"/>
        <dbReference type="ChEBI" id="CHEBI:29985"/>
        <dbReference type="ChEBI" id="CHEBI:30616"/>
        <dbReference type="ChEBI" id="CHEBI:35235"/>
        <dbReference type="ChEBI" id="CHEBI:43474"/>
        <dbReference type="ChEBI" id="CHEBI:58173"/>
        <dbReference type="ChEBI" id="CHEBI:456216"/>
        <dbReference type="EC" id="6.3.2.2"/>
    </reaction>
</comment>
<comment type="caution">
    <text evidence="12">The sequence shown here is derived from an EMBL/GenBank/DDBJ whole genome shotgun (WGS) entry which is preliminary data.</text>
</comment>
<evidence type="ECO:0000256" key="7">
    <source>
        <dbReference type="ARBA" id="ARBA00022840"/>
    </source>
</evidence>
<dbReference type="PANTHER" id="PTHR11164:SF0">
    <property type="entry name" value="GLUTAMATE--CYSTEINE LIGASE CATALYTIC SUBUNIT"/>
    <property type="match status" value="1"/>
</dbReference>
<dbReference type="GO" id="GO:0005524">
    <property type="term" value="F:ATP binding"/>
    <property type="evidence" value="ECO:0007669"/>
    <property type="project" value="UniProtKB-UniRule"/>
</dbReference>